<keyword evidence="2" id="KW-1185">Reference proteome</keyword>
<gene>
    <name evidence="1" type="ORF">BV22DRAFT_1132335</name>
</gene>
<reference evidence="1" key="1">
    <citation type="journal article" date="2021" name="New Phytol.">
        <title>Evolutionary innovations through gain and loss of genes in the ectomycorrhizal Boletales.</title>
        <authorList>
            <person name="Wu G."/>
            <person name="Miyauchi S."/>
            <person name="Morin E."/>
            <person name="Kuo A."/>
            <person name="Drula E."/>
            <person name="Varga T."/>
            <person name="Kohler A."/>
            <person name="Feng B."/>
            <person name="Cao Y."/>
            <person name="Lipzen A."/>
            <person name="Daum C."/>
            <person name="Hundley H."/>
            <person name="Pangilinan J."/>
            <person name="Johnson J."/>
            <person name="Barry K."/>
            <person name="LaButti K."/>
            <person name="Ng V."/>
            <person name="Ahrendt S."/>
            <person name="Min B."/>
            <person name="Choi I.G."/>
            <person name="Park H."/>
            <person name="Plett J.M."/>
            <person name="Magnuson J."/>
            <person name="Spatafora J.W."/>
            <person name="Nagy L.G."/>
            <person name="Henrissat B."/>
            <person name="Grigoriev I.V."/>
            <person name="Yang Z.L."/>
            <person name="Xu J."/>
            <person name="Martin F.M."/>
        </authorList>
    </citation>
    <scope>NUCLEOTIDE SEQUENCE</scope>
    <source>
        <strain evidence="1">KUC20120723A-06</strain>
    </source>
</reference>
<name>A0ACB8B6P7_9AGAM</name>
<evidence type="ECO:0000313" key="1">
    <source>
        <dbReference type="EMBL" id="KAH7921386.1"/>
    </source>
</evidence>
<accession>A0ACB8B6P7</accession>
<dbReference type="EMBL" id="MU266529">
    <property type="protein sequence ID" value="KAH7921386.1"/>
    <property type="molecule type" value="Genomic_DNA"/>
</dbReference>
<evidence type="ECO:0000313" key="2">
    <source>
        <dbReference type="Proteomes" id="UP000790709"/>
    </source>
</evidence>
<sequence>MEALLSEKSSAEYEPPKTAGLLQIPVIPPRDVGWVPQIRSISCPIPEHEPSKRKHHDAVVRAPSPPPSNPARMTPLPSRSPLKPFIQLPKAPSPPSSEAVASVISPSETEASVKPPYALSVSGYQPRGLSTPEHGPPPRAVNSAPIPFSSGRGDGVMQKHEATSS</sequence>
<dbReference type="Proteomes" id="UP000790709">
    <property type="component" value="Unassembled WGS sequence"/>
</dbReference>
<comment type="caution">
    <text evidence="1">The sequence shown here is derived from an EMBL/GenBank/DDBJ whole genome shotgun (WGS) entry which is preliminary data.</text>
</comment>
<protein>
    <submittedName>
        <fullName evidence="1">Uncharacterized protein</fullName>
    </submittedName>
</protein>
<proteinExistence type="predicted"/>
<organism evidence="1 2">
    <name type="scientific">Leucogyrophana mollusca</name>
    <dbReference type="NCBI Taxonomy" id="85980"/>
    <lineage>
        <taxon>Eukaryota</taxon>
        <taxon>Fungi</taxon>
        <taxon>Dikarya</taxon>
        <taxon>Basidiomycota</taxon>
        <taxon>Agaricomycotina</taxon>
        <taxon>Agaricomycetes</taxon>
        <taxon>Agaricomycetidae</taxon>
        <taxon>Boletales</taxon>
        <taxon>Boletales incertae sedis</taxon>
        <taxon>Leucogyrophana</taxon>
    </lineage>
</organism>